<sequence>CVITSSLICTIGFGLLQDSYFVLFSLARFSTNSSSRLFETRLDPA</sequence>
<evidence type="ECO:0000313" key="1">
    <source>
        <dbReference type="EMBL" id="CAF1926877.1"/>
    </source>
</evidence>
<reference evidence="1" key="1">
    <citation type="submission" date="2021-01" db="EMBL/GenBank/DDBJ databases">
        <authorList>
            <consortium name="Genoscope - CEA"/>
            <person name="William W."/>
        </authorList>
    </citation>
    <scope>NUCLEOTIDE SEQUENCE</scope>
</reference>
<feature type="non-terminal residue" evidence="1">
    <location>
        <position position="45"/>
    </location>
</feature>
<name>A0A816KTG1_BRANA</name>
<dbReference type="EMBL" id="HG994369">
    <property type="protein sequence ID" value="CAF1926877.1"/>
    <property type="molecule type" value="Genomic_DNA"/>
</dbReference>
<protein>
    <submittedName>
        <fullName evidence="1">(rape) hypothetical protein</fullName>
    </submittedName>
</protein>
<dbReference type="AlphaFoldDB" id="A0A816KTG1"/>
<gene>
    <name evidence="1" type="ORF">DARMORV10_C05P17850.1</name>
</gene>
<dbReference type="Proteomes" id="UP001295469">
    <property type="component" value="Chromosome C05"/>
</dbReference>
<organism evidence="1">
    <name type="scientific">Brassica napus</name>
    <name type="common">Rape</name>
    <dbReference type="NCBI Taxonomy" id="3708"/>
    <lineage>
        <taxon>Eukaryota</taxon>
        <taxon>Viridiplantae</taxon>
        <taxon>Streptophyta</taxon>
        <taxon>Embryophyta</taxon>
        <taxon>Tracheophyta</taxon>
        <taxon>Spermatophyta</taxon>
        <taxon>Magnoliopsida</taxon>
        <taxon>eudicotyledons</taxon>
        <taxon>Gunneridae</taxon>
        <taxon>Pentapetalae</taxon>
        <taxon>rosids</taxon>
        <taxon>malvids</taxon>
        <taxon>Brassicales</taxon>
        <taxon>Brassicaceae</taxon>
        <taxon>Brassiceae</taxon>
        <taxon>Brassica</taxon>
    </lineage>
</organism>
<proteinExistence type="predicted"/>
<accession>A0A816KTG1</accession>